<dbReference type="EMBL" id="JBIGHZ010000001">
    <property type="protein sequence ID" value="MFG6447009.1"/>
    <property type="molecule type" value="Genomic_DNA"/>
</dbReference>
<evidence type="ECO:0000313" key="3">
    <source>
        <dbReference type="Proteomes" id="UP001606099"/>
    </source>
</evidence>
<keyword evidence="3" id="KW-1185">Reference proteome</keyword>
<keyword evidence="1" id="KW-0812">Transmembrane</keyword>
<evidence type="ECO:0008006" key="4">
    <source>
        <dbReference type="Google" id="ProtNLM"/>
    </source>
</evidence>
<evidence type="ECO:0000256" key="1">
    <source>
        <dbReference type="SAM" id="Phobius"/>
    </source>
</evidence>
<comment type="caution">
    <text evidence="2">The sequence shown here is derived from an EMBL/GenBank/DDBJ whole genome shotgun (WGS) entry which is preliminary data.</text>
</comment>
<proteinExistence type="predicted"/>
<evidence type="ECO:0000313" key="2">
    <source>
        <dbReference type="EMBL" id="MFG6447009.1"/>
    </source>
</evidence>
<keyword evidence="1" id="KW-0472">Membrane</keyword>
<dbReference type="Proteomes" id="UP001606099">
    <property type="component" value="Unassembled WGS sequence"/>
</dbReference>
<gene>
    <name evidence="2" type="ORF">ACG0Z6_01995</name>
</gene>
<feature type="transmembrane region" description="Helical" evidence="1">
    <location>
        <begin position="110"/>
        <end position="133"/>
    </location>
</feature>
<sequence length="202" mass="22381">MPRHFEALAAVLMGPQRRALVCALLACLLSLSPVRELLLARMSTHMGLQIPALVALGWLMRSALPLQRLYRWRLGLLLLALGTLTVWMLPRLLDLAVQDRAVDLSKSASLVLLAGLPLGCAWAHLGFVWRAALHLEALATLWRLGWLYLDSPVRLCSNYGWSDQQTLGRGLLMAGVVYATWLAWQALRTRPNTVPTEAGNLT</sequence>
<accession>A0ABW7FRQ0</accession>
<keyword evidence="1" id="KW-1133">Transmembrane helix</keyword>
<dbReference type="RefSeq" id="WP_394458360.1">
    <property type="nucleotide sequence ID" value="NZ_JBIGHZ010000001.1"/>
</dbReference>
<protein>
    <recommendedName>
        <fullName evidence="4">Transmembrane protein</fullName>
    </recommendedName>
</protein>
<organism evidence="2 3">
    <name type="scientific">Roseateles rivi</name>
    <dbReference type="NCBI Taxonomy" id="3299028"/>
    <lineage>
        <taxon>Bacteria</taxon>
        <taxon>Pseudomonadati</taxon>
        <taxon>Pseudomonadota</taxon>
        <taxon>Betaproteobacteria</taxon>
        <taxon>Burkholderiales</taxon>
        <taxon>Sphaerotilaceae</taxon>
        <taxon>Roseateles</taxon>
    </lineage>
</organism>
<reference evidence="2 3" key="1">
    <citation type="submission" date="2024-08" db="EMBL/GenBank/DDBJ databases">
        <authorList>
            <person name="Lu H."/>
        </authorList>
    </citation>
    <scope>NUCLEOTIDE SEQUENCE [LARGE SCALE GENOMIC DNA]</scope>
    <source>
        <strain evidence="2 3">BYS180W</strain>
    </source>
</reference>
<feature type="transmembrane region" description="Helical" evidence="1">
    <location>
        <begin position="72"/>
        <end position="90"/>
    </location>
</feature>
<name>A0ABW7FRQ0_9BURK</name>